<dbReference type="AlphaFoldDB" id="A0A6B1G3J4"/>
<protein>
    <submittedName>
        <fullName evidence="1">Uncharacterized protein</fullName>
    </submittedName>
</protein>
<reference evidence="1" key="1">
    <citation type="submission" date="2019-09" db="EMBL/GenBank/DDBJ databases">
        <title>Characterisation of the sponge microbiome using genome-centric metagenomics.</title>
        <authorList>
            <person name="Engelberts J.P."/>
            <person name="Robbins S.J."/>
            <person name="De Goeij J.M."/>
            <person name="Aranda M."/>
            <person name="Bell S.C."/>
            <person name="Webster N.S."/>
        </authorList>
    </citation>
    <scope>NUCLEOTIDE SEQUENCE</scope>
    <source>
        <strain evidence="1">SB0675_bin_29</strain>
    </source>
</reference>
<name>A0A6B1G3J4_9CHLR</name>
<proteinExistence type="predicted"/>
<sequence>MNKKKPLELRRTAAISTSVTPSQKERVRSAAYYREQIPADFVRTVVLEAVEKAEREQARRERASK</sequence>
<accession>A0A6B1G3J4</accession>
<dbReference type="EMBL" id="VYDA01000537">
    <property type="protein sequence ID" value="MYH63020.1"/>
    <property type="molecule type" value="Genomic_DNA"/>
</dbReference>
<gene>
    <name evidence="1" type="ORF">F4148_15115</name>
</gene>
<comment type="caution">
    <text evidence="1">The sequence shown here is derived from an EMBL/GenBank/DDBJ whole genome shotgun (WGS) entry which is preliminary data.</text>
</comment>
<evidence type="ECO:0000313" key="1">
    <source>
        <dbReference type="EMBL" id="MYH63020.1"/>
    </source>
</evidence>
<organism evidence="1">
    <name type="scientific">Caldilineaceae bacterium SB0675_bin_29</name>
    <dbReference type="NCBI Taxonomy" id="2605266"/>
    <lineage>
        <taxon>Bacteria</taxon>
        <taxon>Bacillati</taxon>
        <taxon>Chloroflexota</taxon>
        <taxon>Caldilineae</taxon>
        <taxon>Caldilineales</taxon>
        <taxon>Caldilineaceae</taxon>
    </lineage>
</organism>